<reference evidence="1 2" key="1">
    <citation type="journal article" date="2011" name="J. Bacteriol.">
        <title>Complete genome sequence of Paenibacillus polymyxa SC2, a strain of plant growth-promoting Rhizobacterium with broad-spectrum antimicrobial activity.</title>
        <authorList>
            <person name="Ma M."/>
            <person name="Wang C."/>
            <person name="Ding Y."/>
            <person name="Li L."/>
            <person name="Shen D."/>
            <person name="Jiang X."/>
            <person name="Guan D."/>
            <person name="Cao F."/>
            <person name="Chen H."/>
            <person name="Feng R."/>
            <person name="Wang X."/>
            <person name="Ge Y."/>
            <person name="Yao L."/>
            <person name="Bing X."/>
            <person name="Yang X."/>
            <person name="Li J."/>
            <person name="Du B."/>
        </authorList>
    </citation>
    <scope>NUCLEOTIDE SEQUENCE [LARGE SCALE GENOMIC DNA]</scope>
    <source>
        <strain evidence="1 2">SC2</strain>
        <plasmid evidence="2">pSC2</plasmid>
    </source>
</reference>
<proteinExistence type="predicted"/>
<dbReference type="HOGENOM" id="CLU_2937333_0_0_9"/>
<geneLocation type="plasmid" evidence="1 2">
    <name>pSC2</name>
</geneLocation>
<dbReference type="AlphaFoldDB" id="E3EKG8"/>
<evidence type="ECO:0000313" key="1">
    <source>
        <dbReference type="EMBL" id="ADO59800.1"/>
    </source>
</evidence>
<organism evidence="1 2">
    <name type="scientific">Paenibacillus polymyxa (strain SC2)</name>
    <name type="common">Bacillus polymyxa</name>
    <dbReference type="NCBI Taxonomy" id="886882"/>
    <lineage>
        <taxon>Bacteria</taxon>
        <taxon>Bacillati</taxon>
        <taxon>Bacillota</taxon>
        <taxon>Bacilli</taxon>
        <taxon>Bacillales</taxon>
        <taxon>Paenibacillaceae</taxon>
        <taxon>Paenibacillus</taxon>
    </lineage>
</organism>
<keyword evidence="1" id="KW-0614">Plasmid</keyword>
<sequence>MEKIQVEALYTLSGNEGIHISKGKEYTVAKVDFQTYELVGELNRKISLKEEELKYRFKML</sequence>
<dbReference type="RefSeq" id="WP_013386214.1">
    <property type="nucleotide sequence ID" value="NC_014628.2"/>
</dbReference>
<accession>E3EKG8</accession>
<protein>
    <submittedName>
        <fullName evidence="1">Uncharacterized protein</fullName>
    </submittedName>
</protein>
<dbReference type="EMBL" id="CP002214">
    <property type="protein sequence ID" value="ADO59800.1"/>
    <property type="molecule type" value="Genomic_DNA"/>
</dbReference>
<dbReference type="PATRIC" id="fig|886882.15.peg.5509"/>
<gene>
    <name evidence="1" type="ORF">PPSC2_26160</name>
</gene>
<evidence type="ECO:0000313" key="2">
    <source>
        <dbReference type="Proteomes" id="UP000006868"/>
    </source>
</evidence>
<dbReference type="KEGG" id="ppm:PPSC2_26160"/>
<name>E3EKG8_PAEPS</name>
<dbReference type="Proteomes" id="UP000006868">
    <property type="component" value="Plasmid pSC2"/>
</dbReference>